<evidence type="ECO:0000256" key="1">
    <source>
        <dbReference type="ARBA" id="ARBA00022692"/>
    </source>
</evidence>
<feature type="transmembrane region" description="Helical" evidence="5">
    <location>
        <begin position="388"/>
        <end position="413"/>
    </location>
</feature>
<dbReference type="PANTHER" id="PTHR23121:SF9">
    <property type="entry name" value="SODIUM-DEPENDENT GLUCOSE TRANSPORTER 1"/>
    <property type="match status" value="1"/>
</dbReference>
<feature type="region of interest" description="Disordered" evidence="4">
    <location>
        <begin position="438"/>
        <end position="468"/>
    </location>
</feature>
<feature type="transmembrane region" description="Helical" evidence="5">
    <location>
        <begin position="288"/>
        <end position="319"/>
    </location>
</feature>
<keyword evidence="2 5" id="KW-1133">Transmembrane helix</keyword>
<feature type="transmembrane region" description="Helical" evidence="5">
    <location>
        <begin position="216"/>
        <end position="239"/>
    </location>
</feature>
<evidence type="ECO:0000256" key="5">
    <source>
        <dbReference type="SAM" id="Phobius"/>
    </source>
</evidence>
<organism evidence="6 7">
    <name type="scientific">Schistosoma margrebowiei</name>
    <dbReference type="NCBI Taxonomy" id="48269"/>
    <lineage>
        <taxon>Eukaryota</taxon>
        <taxon>Metazoa</taxon>
        <taxon>Spiralia</taxon>
        <taxon>Lophotrochozoa</taxon>
        <taxon>Platyhelminthes</taxon>
        <taxon>Trematoda</taxon>
        <taxon>Digenea</taxon>
        <taxon>Strigeidida</taxon>
        <taxon>Schistosomatoidea</taxon>
        <taxon>Schistosomatidae</taxon>
        <taxon>Schistosoma</taxon>
    </lineage>
</organism>
<dbReference type="EMBL" id="UZAI01017076">
    <property type="protein sequence ID" value="VDP20162.1"/>
    <property type="molecule type" value="Genomic_DNA"/>
</dbReference>
<dbReference type="Proteomes" id="UP000277204">
    <property type="component" value="Unassembled WGS sequence"/>
</dbReference>
<dbReference type="InterPro" id="IPR036259">
    <property type="entry name" value="MFS_trans_sf"/>
</dbReference>
<keyword evidence="1 5" id="KW-0812">Transmembrane</keyword>
<evidence type="ECO:0000256" key="4">
    <source>
        <dbReference type="SAM" id="MobiDB-lite"/>
    </source>
</evidence>
<protein>
    <submittedName>
        <fullName evidence="6">Uncharacterized protein</fullName>
    </submittedName>
</protein>
<dbReference type="PANTHER" id="PTHR23121">
    <property type="entry name" value="SODIUM-DEPENDENT GLUCOSE TRANSPORTER 1"/>
    <property type="match status" value="1"/>
</dbReference>
<keyword evidence="3 5" id="KW-0472">Membrane</keyword>
<dbReference type="InterPro" id="IPR011701">
    <property type="entry name" value="MFS"/>
</dbReference>
<keyword evidence="7" id="KW-1185">Reference proteome</keyword>
<dbReference type="AlphaFoldDB" id="A0A183MJD9"/>
<accession>A0A183MJD9</accession>
<evidence type="ECO:0000256" key="2">
    <source>
        <dbReference type="ARBA" id="ARBA00022989"/>
    </source>
</evidence>
<dbReference type="GO" id="GO:0022857">
    <property type="term" value="F:transmembrane transporter activity"/>
    <property type="evidence" value="ECO:0007669"/>
    <property type="project" value="InterPro"/>
</dbReference>
<feature type="transmembrane region" description="Helical" evidence="5">
    <location>
        <begin position="66"/>
        <end position="87"/>
    </location>
</feature>
<evidence type="ECO:0000313" key="6">
    <source>
        <dbReference type="EMBL" id="VDP20162.1"/>
    </source>
</evidence>
<dbReference type="Pfam" id="PF07690">
    <property type="entry name" value="MFS_1"/>
    <property type="match status" value="1"/>
</dbReference>
<gene>
    <name evidence="6" type="ORF">SMRZ_LOCUS16164</name>
</gene>
<feature type="transmembrane region" description="Helical" evidence="5">
    <location>
        <begin position="358"/>
        <end position="382"/>
    </location>
</feature>
<feature type="transmembrane region" description="Helical" evidence="5">
    <location>
        <begin position="325"/>
        <end position="346"/>
    </location>
</feature>
<reference evidence="6 7" key="1">
    <citation type="submission" date="2018-11" db="EMBL/GenBank/DDBJ databases">
        <authorList>
            <consortium name="Pathogen Informatics"/>
        </authorList>
    </citation>
    <scope>NUCLEOTIDE SEQUENCE [LARGE SCALE GENOMIC DNA]</scope>
    <source>
        <strain evidence="6 7">Zambia</strain>
    </source>
</reference>
<proteinExistence type="predicted"/>
<dbReference type="STRING" id="48269.A0A183MJD9"/>
<dbReference type="SUPFAM" id="SSF103473">
    <property type="entry name" value="MFS general substrate transporter"/>
    <property type="match status" value="1"/>
</dbReference>
<name>A0A183MJD9_9TREM</name>
<sequence length="495" mass="55251">MNELDEALTTKQQKSNYLRFHKPFHAQIAKTSALCYTWISLGLYSEILGPTLPTLMYNTKSNYEQIGMALSTRGIGLLFGSFIGGILSDRYKSLRSLFIMLSLIIGAITTLIIPWCINIIILTIILFIAGFSHGFLTTSGNPLLASVWEEKAAGPFSLMHSGYGMGAALAPLLVKPFTIPSTSTNNNTTTNNNHSLTTNIATKQDNSTELVIVNAVIPYSIVAGIILFCVFYFLIIMCIDHSTDPEHNRIMSLKNNNNIKCRDMCRLLIVTSITNLPELDIYCKPGRILLFLLAIWIKANILLFILCIGTLCSSIGLIILPYKKLWFYLCTILFGLFKSPLFPITLATINYSYEINGFLIIIVNFGSSFGATLLQFITGYLIQQYGQIIFPYLVTSTSLLLLITSIILILSLLHIGNRFKHLNHIIIDTMNESINENNQYTTNNTTHTTTTTTTTNSNNNDDNHNTSPITILPRSKVIQSKFNKPINSINNNEKL</sequence>
<dbReference type="Gene3D" id="1.20.1250.20">
    <property type="entry name" value="MFS general substrate transporter like domains"/>
    <property type="match status" value="1"/>
</dbReference>
<evidence type="ECO:0000313" key="7">
    <source>
        <dbReference type="Proteomes" id="UP000277204"/>
    </source>
</evidence>
<feature type="compositionally biased region" description="Low complexity" evidence="4">
    <location>
        <begin position="441"/>
        <end position="460"/>
    </location>
</feature>
<evidence type="ECO:0000256" key="3">
    <source>
        <dbReference type="ARBA" id="ARBA00023136"/>
    </source>
</evidence>
<feature type="transmembrane region" description="Helical" evidence="5">
    <location>
        <begin position="99"/>
        <end position="129"/>
    </location>
</feature>